<gene>
    <name evidence="2" type="ORF">APZ42_014542</name>
</gene>
<dbReference type="AlphaFoldDB" id="A0A162PT02"/>
<organism evidence="2 3">
    <name type="scientific">Daphnia magna</name>
    <dbReference type="NCBI Taxonomy" id="35525"/>
    <lineage>
        <taxon>Eukaryota</taxon>
        <taxon>Metazoa</taxon>
        <taxon>Ecdysozoa</taxon>
        <taxon>Arthropoda</taxon>
        <taxon>Crustacea</taxon>
        <taxon>Branchiopoda</taxon>
        <taxon>Diplostraca</taxon>
        <taxon>Cladocera</taxon>
        <taxon>Anomopoda</taxon>
        <taxon>Daphniidae</taxon>
        <taxon>Daphnia</taxon>
    </lineage>
</organism>
<evidence type="ECO:0000256" key="1">
    <source>
        <dbReference type="SAM" id="Phobius"/>
    </source>
</evidence>
<reference evidence="2 3" key="1">
    <citation type="submission" date="2016-03" db="EMBL/GenBank/DDBJ databases">
        <title>EvidentialGene: Evidence-directed Construction of Genes on Genomes.</title>
        <authorList>
            <person name="Gilbert D.G."/>
            <person name="Choi J.-H."/>
            <person name="Mockaitis K."/>
            <person name="Colbourne J."/>
            <person name="Pfrender M."/>
        </authorList>
    </citation>
    <scope>NUCLEOTIDE SEQUENCE [LARGE SCALE GENOMIC DNA]</scope>
    <source>
        <strain evidence="2 3">Xinb3</strain>
        <tissue evidence="2">Complete organism</tissue>
    </source>
</reference>
<sequence length="116" mass="13428">MSLNFSLYFFYLFLSLSLCVFLFVYDEGQDLNRLESTALFSFFSLFFLPDVVGTDRVSITWRKEKKKSTVCVCVRLGPTFNCWRLKKNFSSKIIKVLRVKEVLLLGLCVVHAFSSA</sequence>
<feature type="transmembrane region" description="Helical" evidence="1">
    <location>
        <begin position="37"/>
        <end position="57"/>
    </location>
</feature>
<dbReference type="Proteomes" id="UP000076858">
    <property type="component" value="Unassembled WGS sequence"/>
</dbReference>
<evidence type="ECO:0000313" key="3">
    <source>
        <dbReference type="Proteomes" id="UP000076858"/>
    </source>
</evidence>
<accession>A0A162PT02</accession>
<proteinExistence type="predicted"/>
<keyword evidence="1" id="KW-1133">Transmembrane helix</keyword>
<keyword evidence="1" id="KW-0472">Membrane</keyword>
<name>A0A162PT02_9CRUS</name>
<dbReference type="EMBL" id="LRGB01000444">
    <property type="protein sequence ID" value="KZS19125.1"/>
    <property type="molecule type" value="Genomic_DNA"/>
</dbReference>
<keyword evidence="3" id="KW-1185">Reference proteome</keyword>
<evidence type="ECO:0000313" key="2">
    <source>
        <dbReference type="EMBL" id="KZS19125.1"/>
    </source>
</evidence>
<keyword evidence="1" id="KW-0812">Transmembrane</keyword>
<protein>
    <submittedName>
        <fullName evidence="2">Uncharacterized protein</fullName>
    </submittedName>
</protein>
<comment type="caution">
    <text evidence="2">The sequence shown here is derived from an EMBL/GenBank/DDBJ whole genome shotgun (WGS) entry which is preliminary data.</text>
</comment>
<feature type="transmembrane region" description="Helical" evidence="1">
    <location>
        <begin position="7"/>
        <end position="25"/>
    </location>
</feature>